<evidence type="ECO:0000313" key="1">
    <source>
        <dbReference type="EMBL" id="CAL6039163.1"/>
    </source>
</evidence>
<protein>
    <submittedName>
        <fullName evidence="1">Hypothetical_protein</fullName>
    </submittedName>
</protein>
<comment type="caution">
    <text evidence="1">The sequence shown here is derived from an EMBL/GenBank/DDBJ whole genome shotgun (WGS) entry which is preliminary data.</text>
</comment>
<keyword evidence="2" id="KW-1185">Reference proteome</keyword>
<proteinExistence type="predicted"/>
<accession>A0ABP1JHR9</accession>
<gene>
    <name evidence="1" type="ORF">HINF_LOCUS37724</name>
</gene>
<name>A0ABP1JHR9_9EUKA</name>
<organism evidence="1 2">
    <name type="scientific">Hexamita inflata</name>
    <dbReference type="NCBI Taxonomy" id="28002"/>
    <lineage>
        <taxon>Eukaryota</taxon>
        <taxon>Metamonada</taxon>
        <taxon>Diplomonadida</taxon>
        <taxon>Hexamitidae</taxon>
        <taxon>Hexamitinae</taxon>
        <taxon>Hexamita</taxon>
    </lineage>
</organism>
<dbReference type="Proteomes" id="UP001642409">
    <property type="component" value="Unassembled WGS sequence"/>
</dbReference>
<sequence length="1050" mass="115276">MNTEIIQQSTITSVVNNDNNFAVFGFNQQIQQIISSVINITISFKTNTAALICFQCDISVHTSVLVFMASGQILSGLIFQSVQTVQVHDTSIQYRFYSVYSAALIYNVSQIITTFTLINTHILGFSALNNFHSIISLSSFQVFINNSNTTICDSYLNISERSFDLIFSSQLQFSCSQCVDSFLIYGVCADSLRNSCYFDQNKSFVCTDSFEFNGYECVCSQGYVINGTQCVNLVSQLSQLYLIYNLQNVTISQIQIEIENMKSDINQQNEYLYNNMSQMKLEMLQNMITIENSIVSNKSLVIQELTNTVNILDGHIANNASMLLSLLVANSSNLEQQIIVNVQSLSQQIADQSILFNTFISSVNGKLVSLDQNCSKNISNLNSTAYLLYDISQNNLQYNTSILDKRIADNITLKDMQIEQLTYQLTQLQNIIMNTKEQEMWFKCESRLYTFQIYDTPHVTNTVKSTDFPSGFAFTSQTVLNALIDVQSTSSNFTLFQNQVTLLNIKIQLGNITFGTGALVSQNQQLCIQQMSIISVQKQYLQINSGVIFSILQPTATSTNITNLLLNLTFDSVSAGLSNLINVVNGNLNINGYKILGTHISTDSMSLGANLVLDNSTVQLQYIIIQLLQFTCGNSSSYLLSIVNQSIVMVQHISVLIGNNSYYNVFSYISSNSTNQMQFGGVICSQTNVIATITDLTFQIFEQWTSFVGSSGQILGSAFNSQNSIQSVCSLEYVTSSSIFCTFGLVGQYHGSLNINCMLSNIQITSGDFDQTGTIVYVDGQQCTIKSVQVCIQMPNNTGNQAGVLACSLMSWTQLITNVTIKDSHITSKILSGFITSYMTQCSFKQINIQSSTAISNSTSQYSLSGALSGDTVVGAAFEINMNQIYLYNITIITQSTGMWAISGGLIGDSHNTLTNMQKIKIDFSQICSNGPVSGSVQSTGLIVTIYNTDSYISDVYVMNTNISSSSSTKASYCAGFIAASDTKVQIFNSKVRSIQINISSPANNVGILLTNPVPIFTANNVSSEGINTINGNTILNCGNITNIAAQNGC</sequence>
<evidence type="ECO:0000313" key="2">
    <source>
        <dbReference type="Proteomes" id="UP001642409"/>
    </source>
</evidence>
<reference evidence="1 2" key="1">
    <citation type="submission" date="2024-07" db="EMBL/GenBank/DDBJ databases">
        <authorList>
            <person name="Akdeniz Z."/>
        </authorList>
    </citation>
    <scope>NUCLEOTIDE SEQUENCE [LARGE SCALE GENOMIC DNA]</scope>
</reference>
<dbReference type="EMBL" id="CAXDID020000141">
    <property type="protein sequence ID" value="CAL6039163.1"/>
    <property type="molecule type" value="Genomic_DNA"/>
</dbReference>